<dbReference type="eggNOG" id="COG3055">
    <property type="taxonomic scope" value="Bacteria"/>
</dbReference>
<proteinExistence type="predicted"/>
<evidence type="ECO:0000256" key="1">
    <source>
        <dbReference type="SAM" id="SignalP"/>
    </source>
</evidence>
<keyword evidence="1" id="KW-0732">Signal</keyword>
<dbReference type="Proteomes" id="UP000182114">
    <property type="component" value="Unassembled WGS sequence"/>
</dbReference>
<name>A0A1G7CN22_9FLAO</name>
<evidence type="ECO:0008006" key="4">
    <source>
        <dbReference type="Google" id="ProtNLM"/>
    </source>
</evidence>
<organism evidence="2 3">
    <name type="scientific">Cellulophaga baltica</name>
    <dbReference type="NCBI Taxonomy" id="76594"/>
    <lineage>
        <taxon>Bacteria</taxon>
        <taxon>Pseudomonadati</taxon>
        <taxon>Bacteroidota</taxon>
        <taxon>Flavobacteriia</taxon>
        <taxon>Flavobacteriales</taxon>
        <taxon>Flavobacteriaceae</taxon>
        <taxon>Cellulophaga</taxon>
    </lineage>
</organism>
<feature type="chain" id="PRO_5010157972" description="Substrate import-associated zinc metallohydrolase lipoprotein" evidence="1">
    <location>
        <begin position="26"/>
        <end position="368"/>
    </location>
</feature>
<protein>
    <recommendedName>
        <fullName evidence="4">Substrate import-associated zinc metallohydrolase lipoprotein</fullName>
    </recommendedName>
</protein>
<evidence type="ECO:0000313" key="2">
    <source>
        <dbReference type="EMBL" id="SDE40737.1"/>
    </source>
</evidence>
<keyword evidence="3" id="KW-1185">Reference proteome</keyword>
<reference evidence="3" key="1">
    <citation type="submission" date="2016-10" db="EMBL/GenBank/DDBJ databases">
        <authorList>
            <person name="Varghese N."/>
            <person name="Submissions S."/>
        </authorList>
    </citation>
    <scope>NUCLEOTIDE SEQUENCE [LARGE SCALE GENOMIC DNA]</scope>
    <source>
        <strain evidence="3">DSM 24729</strain>
    </source>
</reference>
<feature type="signal peptide" evidence="1">
    <location>
        <begin position="1"/>
        <end position="25"/>
    </location>
</feature>
<sequence>MKSLNFSFKSLFAILFVAFFNYSCSSDENTTMEEPIVQEEVEAEGGDTTTEDDDVDDTEAIFLTDNLIVDASKAFVNYTLPAVDYQKYINEEGDVRDITKEIYNHFNDDYDLIVILAVETLKPEGTAYGITTPAKNSIQGLGGSVFDATSSFGSDGRLNGVVFMPRTEFVQSGPFLHEIAHLWANKGFIGTTVGGHWGYASTGGQLGGFDTLEDLGSNTYKGTVAGRTSFGTFANGGNSIPYSNVELYVMGLIPESELAAIQVAINPVAGNSEGEFTADEIKTYTAQELIAANGKRIPSYEVAQKEFTALTVIISPENAIEDTKKEAIVTSLEDFFKQGPSSESTYNFWTATGERAHFSNGINASSIQ</sequence>
<evidence type="ECO:0000313" key="3">
    <source>
        <dbReference type="Proteomes" id="UP000182114"/>
    </source>
</evidence>
<dbReference type="AlphaFoldDB" id="A0A1G7CN22"/>
<accession>A0A1G7CN22</accession>
<gene>
    <name evidence="2" type="ORF">SAMN04487992_10139</name>
</gene>
<dbReference type="EMBL" id="FNBD01000001">
    <property type="protein sequence ID" value="SDE40737.1"/>
    <property type="molecule type" value="Genomic_DNA"/>
</dbReference>
<dbReference type="RefSeq" id="WP_074537043.1">
    <property type="nucleotide sequence ID" value="NZ_FNBD01000001.1"/>
</dbReference>